<gene>
    <name evidence="3" type="ORF">PLUA15_450043</name>
</gene>
<dbReference type="Pfam" id="PF03869">
    <property type="entry name" value="Arc"/>
    <property type="match status" value="1"/>
</dbReference>
<name>A0AAX2HBN9_9PSED</name>
<feature type="domain" description="Arc-like DNA binding" evidence="2">
    <location>
        <begin position="23"/>
        <end position="64"/>
    </location>
</feature>
<evidence type="ECO:0000256" key="1">
    <source>
        <dbReference type="SAM" id="Coils"/>
    </source>
</evidence>
<evidence type="ECO:0000313" key="4">
    <source>
        <dbReference type="Proteomes" id="UP000219564"/>
    </source>
</evidence>
<organism evidence="3 4">
    <name type="scientific">Pseudomonas lundensis</name>
    <dbReference type="NCBI Taxonomy" id="86185"/>
    <lineage>
        <taxon>Bacteria</taxon>
        <taxon>Pseudomonadati</taxon>
        <taxon>Pseudomonadota</taxon>
        <taxon>Gammaproteobacteria</taxon>
        <taxon>Pseudomonadales</taxon>
        <taxon>Pseudomonadaceae</taxon>
        <taxon>Pseudomonas</taxon>
    </lineage>
</organism>
<dbReference type="InterPro" id="IPR010985">
    <property type="entry name" value="Ribbon_hlx_hlx"/>
</dbReference>
<comment type="caution">
    <text evidence="3">The sequence shown here is derived from an EMBL/GenBank/DDBJ whole genome shotgun (WGS) entry which is preliminary data.</text>
</comment>
<dbReference type="Gene3D" id="1.10.1220.10">
    <property type="entry name" value="Met repressor-like"/>
    <property type="match status" value="1"/>
</dbReference>
<accession>A0AAX2HBN9</accession>
<dbReference type="InterPro" id="IPR013321">
    <property type="entry name" value="Arc_rbn_hlx_hlx"/>
</dbReference>
<evidence type="ECO:0000313" key="3">
    <source>
        <dbReference type="EMBL" id="SOB53792.1"/>
    </source>
</evidence>
<reference evidence="3 4" key="1">
    <citation type="submission" date="2017-08" db="EMBL/GenBank/DDBJ databases">
        <authorList>
            <person name="Chaillou S."/>
        </authorList>
    </citation>
    <scope>NUCLEOTIDE SEQUENCE [LARGE SCALE GENOMIC DNA]</scope>
    <source>
        <strain evidence="3 4">MFPA15A1205</strain>
    </source>
</reference>
<dbReference type="GO" id="GO:0003677">
    <property type="term" value="F:DNA binding"/>
    <property type="evidence" value="ECO:0007669"/>
    <property type="project" value="InterPro"/>
</dbReference>
<keyword evidence="1" id="KW-0175">Coiled coil</keyword>
<dbReference type="AlphaFoldDB" id="A0AAX2HBN9"/>
<dbReference type="SUPFAM" id="SSF47598">
    <property type="entry name" value="Ribbon-helix-helix"/>
    <property type="match status" value="1"/>
</dbReference>
<feature type="coiled-coil region" evidence="1">
    <location>
        <begin position="70"/>
        <end position="97"/>
    </location>
</feature>
<dbReference type="Proteomes" id="UP000219564">
    <property type="component" value="Unassembled WGS sequence"/>
</dbReference>
<evidence type="ECO:0000259" key="2">
    <source>
        <dbReference type="Pfam" id="PF03869"/>
    </source>
</evidence>
<proteinExistence type="predicted"/>
<dbReference type="GO" id="GO:0006355">
    <property type="term" value="P:regulation of DNA-templated transcription"/>
    <property type="evidence" value="ECO:0007669"/>
    <property type="project" value="InterPro"/>
</dbReference>
<dbReference type="InterPro" id="IPR005569">
    <property type="entry name" value="Arc_DNA-bd_dom"/>
</dbReference>
<protein>
    <submittedName>
        <fullName evidence="3">Alginate and motility regulator Z (Modular protein)</fullName>
    </submittedName>
</protein>
<sequence length="98" mass="11069">MTTVSAFSANRSALAVTTNHCASRTADKFVLRMPDGMRSHIETLAGKNQRSMNGEMIIRLERSFIATDLVAQQQLLIQQLSTRIQELEVLVEARHEQR</sequence>
<dbReference type="EMBL" id="OBKZ01000040">
    <property type="protein sequence ID" value="SOB53792.1"/>
    <property type="molecule type" value="Genomic_DNA"/>
</dbReference>